<proteinExistence type="inferred from homology"/>
<feature type="transmembrane region" description="Helical" evidence="13">
    <location>
        <begin position="51"/>
        <end position="71"/>
    </location>
</feature>
<dbReference type="Pfam" id="PF12250">
    <property type="entry name" value="AftA_N"/>
    <property type="match status" value="1"/>
</dbReference>
<gene>
    <name evidence="16" type="ORF">GCM10023147_26010</name>
</gene>
<feature type="transmembrane region" description="Helical" evidence="13">
    <location>
        <begin position="83"/>
        <end position="105"/>
    </location>
</feature>
<reference evidence="17" key="1">
    <citation type="journal article" date="2019" name="Int. J. Syst. Evol. Microbiol.">
        <title>The Global Catalogue of Microorganisms (GCM) 10K type strain sequencing project: providing services to taxonomists for standard genome sequencing and annotation.</title>
        <authorList>
            <consortium name="The Broad Institute Genomics Platform"/>
            <consortium name="The Broad Institute Genome Sequencing Center for Infectious Disease"/>
            <person name="Wu L."/>
            <person name="Ma J."/>
        </authorList>
    </citation>
    <scope>NUCLEOTIDE SEQUENCE [LARGE SCALE GENOMIC DNA]</scope>
    <source>
        <strain evidence="17">JCM 17688</strain>
    </source>
</reference>
<evidence type="ECO:0000256" key="8">
    <source>
        <dbReference type="ARBA" id="ARBA00022692"/>
    </source>
</evidence>
<evidence type="ECO:0000256" key="12">
    <source>
        <dbReference type="ARBA" id="ARBA00034030"/>
    </source>
</evidence>
<evidence type="ECO:0000259" key="14">
    <source>
        <dbReference type="Pfam" id="PF12249"/>
    </source>
</evidence>
<evidence type="ECO:0000313" key="16">
    <source>
        <dbReference type="EMBL" id="GAA4394268.1"/>
    </source>
</evidence>
<evidence type="ECO:0000259" key="15">
    <source>
        <dbReference type="Pfam" id="PF12250"/>
    </source>
</evidence>
<name>A0ABP8JPW6_9ACTN</name>
<feature type="transmembrane region" description="Helical" evidence="13">
    <location>
        <begin position="289"/>
        <end position="313"/>
    </location>
</feature>
<feature type="transmembrane region" description="Helical" evidence="13">
    <location>
        <begin position="21"/>
        <end position="39"/>
    </location>
</feature>
<feature type="domain" description="Arabinofuranosyltransferase AftA N-terminal" evidence="15">
    <location>
        <begin position="21"/>
        <end position="447"/>
    </location>
</feature>
<sequence>MLRPSLFTRRLGSRLPGACEVVAALAVSAGVTAAVVAGSRLWRGAPYSEGYSLHAVTNAAVIVCLAALVATTVAIRRRLRPRLVAAAGYVLTAALPTLAFGLPLARTPLYYGGLHLDQQFRTQYLMRLTESPALSDMNYAGLPPYYPAGWFWLGGRGASILGIPAWQFMKPWCLLTLAAAATLALALWRRLTPAAALPVTTASVLAVLFTSHQEPYSGALAILAPPVTVIAWGALRRAAPRLPAGPLALVAVALGLTAATYTLYAAVAVAVLAVLAVTAWRAGVPATTVAARTGTVAAGGAVIALVVWLPYLISWVRDPHSTAGAAQEYLPTAGAAAWLSQFEPTPLGVTTAIGSLWILWRLRRHRVAQGFAALAAVGYAWTFASLVAAAFGTTLLGFRVLPLLYSTLAAAAVFAAADLIRWVRRHAVDPVTLRRTAIGVALAVLVALAQQATWQLRSDGALAYTDTDCAGHRADGRPAGAQAALPAVDATITRLTGRPRRDTVVLPTDFTLLACHGYRGFTSYIAQYANPLADEAQRKALVLTWARARTARQLTAELDASPYRPPSVFVFQRTAAGLLLRVTRDTFPADPNTAWTSVTFSRTAFTAPDFVLRDVGPYTVAYRPHAAADAA</sequence>
<feature type="transmembrane region" description="Helical" evidence="13">
    <location>
        <begin position="218"/>
        <end position="235"/>
    </location>
</feature>
<comment type="subcellular location">
    <subcellularLocation>
        <location evidence="1">Cell membrane</location>
        <topology evidence="1">Multi-pass membrane protein</topology>
    </subcellularLocation>
</comment>
<evidence type="ECO:0000256" key="4">
    <source>
        <dbReference type="ARBA" id="ARBA00012037"/>
    </source>
</evidence>
<comment type="catalytic activity">
    <reaction evidence="12">
        <text>Adds an alpha-D-arabinofuranosyl group from trans,octacis-decaprenylphospho-beta-D-arabinofuranose at the 5-O-position of the eighth, tenth and twelfth galactofuranose unit of the galactofuranan chain of [beta-D-galactofuranosyl-(1-&gt;5)-beta-D-galactofuranosyl-(1-&gt;6)]14-beta-D-galactofuranosyl-(1-&gt;5)-beta-D-galactofuranosyl-(1-&gt;4)-alpha-L-rhamnopyranosyl-(1-&gt;3)-N-acetyl-alpha-D-glucosaminyl-diphospho-trans,octacis-decaprenol.</text>
        <dbReference type="EC" id="2.4.2.46"/>
    </reaction>
</comment>
<protein>
    <recommendedName>
        <fullName evidence="5">Galactan 5-O-arabinofuranosyltransferase</fullName>
        <ecNumber evidence="4">2.4.2.46</ecNumber>
    </recommendedName>
    <alternativeName>
        <fullName evidence="11">Arabinofuranosyltransferase AftA</fullName>
    </alternativeName>
</protein>
<feature type="transmembrane region" description="Helical" evidence="13">
    <location>
        <begin position="247"/>
        <end position="277"/>
    </location>
</feature>
<dbReference type="EC" id="2.4.2.46" evidence="4"/>
<evidence type="ECO:0000256" key="11">
    <source>
        <dbReference type="ARBA" id="ARBA00033184"/>
    </source>
</evidence>
<keyword evidence="9 13" id="KW-1133">Transmembrane helix</keyword>
<feature type="transmembrane region" description="Helical" evidence="13">
    <location>
        <begin position="403"/>
        <end position="420"/>
    </location>
</feature>
<keyword evidence="10 13" id="KW-0472">Membrane</keyword>
<evidence type="ECO:0000256" key="10">
    <source>
        <dbReference type="ARBA" id="ARBA00023136"/>
    </source>
</evidence>
<comment type="pathway">
    <text evidence="2">Cell wall biogenesis; cell wall polysaccharide biosynthesis.</text>
</comment>
<evidence type="ECO:0000256" key="13">
    <source>
        <dbReference type="SAM" id="Phobius"/>
    </source>
</evidence>
<comment type="similarity">
    <text evidence="3">Belongs to the glycosyltransferase 85 family.</text>
</comment>
<evidence type="ECO:0000256" key="3">
    <source>
        <dbReference type="ARBA" id="ARBA00009655"/>
    </source>
</evidence>
<feature type="domain" description="Arabinofuranosyltransferase AftA C-terminal" evidence="14">
    <location>
        <begin position="457"/>
        <end position="623"/>
    </location>
</feature>
<evidence type="ECO:0000256" key="5">
    <source>
        <dbReference type="ARBA" id="ARBA00020482"/>
    </source>
</evidence>
<evidence type="ECO:0000256" key="1">
    <source>
        <dbReference type="ARBA" id="ARBA00004651"/>
    </source>
</evidence>
<feature type="transmembrane region" description="Helical" evidence="13">
    <location>
        <begin position="371"/>
        <end position="391"/>
    </location>
</feature>
<dbReference type="InterPro" id="IPR020959">
    <property type="entry name" value="ArabinofuranosylTrfase_AftA_C"/>
</dbReference>
<dbReference type="RefSeq" id="WP_344996298.1">
    <property type="nucleotide sequence ID" value="NZ_BAABFR010000037.1"/>
</dbReference>
<keyword evidence="6" id="KW-1003">Cell membrane</keyword>
<evidence type="ECO:0000256" key="9">
    <source>
        <dbReference type="ARBA" id="ARBA00022989"/>
    </source>
</evidence>
<keyword evidence="8 13" id="KW-0812">Transmembrane</keyword>
<keyword evidence="17" id="KW-1185">Reference proteome</keyword>
<organism evidence="16 17">
    <name type="scientific">Tsukamurella soli</name>
    <dbReference type="NCBI Taxonomy" id="644556"/>
    <lineage>
        <taxon>Bacteria</taxon>
        <taxon>Bacillati</taxon>
        <taxon>Actinomycetota</taxon>
        <taxon>Actinomycetes</taxon>
        <taxon>Mycobacteriales</taxon>
        <taxon>Tsukamurellaceae</taxon>
        <taxon>Tsukamurella</taxon>
    </lineage>
</organism>
<dbReference type="Proteomes" id="UP001500635">
    <property type="component" value="Unassembled WGS sequence"/>
</dbReference>
<evidence type="ECO:0000256" key="7">
    <source>
        <dbReference type="ARBA" id="ARBA00022679"/>
    </source>
</evidence>
<accession>A0ABP8JPW6</accession>
<dbReference type="InterPro" id="IPR020963">
    <property type="entry name" value="ArabinofuranosylTrfase_AftA_N"/>
</dbReference>
<feature type="transmembrane region" description="Helical" evidence="13">
    <location>
        <begin position="432"/>
        <end position="449"/>
    </location>
</feature>
<evidence type="ECO:0000313" key="17">
    <source>
        <dbReference type="Proteomes" id="UP001500635"/>
    </source>
</evidence>
<dbReference type="Pfam" id="PF12249">
    <property type="entry name" value="AftA_C"/>
    <property type="match status" value="1"/>
</dbReference>
<feature type="transmembrane region" description="Helical" evidence="13">
    <location>
        <begin position="169"/>
        <end position="188"/>
    </location>
</feature>
<keyword evidence="7" id="KW-0808">Transferase</keyword>
<evidence type="ECO:0000256" key="2">
    <source>
        <dbReference type="ARBA" id="ARBA00004776"/>
    </source>
</evidence>
<dbReference type="EMBL" id="BAABFR010000037">
    <property type="protein sequence ID" value="GAA4394268.1"/>
    <property type="molecule type" value="Genomic_DNA"/>
</dbReference>
<feature type="transmembrane region" description="Helical" evidence="13">
    <location>
        <begin position="195"/>
        <end position="212"/>
    </location>
</feature>
<comment type="caution">
    <text evidence="16">The sequence shown here is derived from an EMBL/GenBank/DDBJ whole genome shotgun (WGS) entry which is preliminary data.</text>
</comment>
<evidence type="ECO:0000256" key="6">
    <source>
        <dbReference type="ARBA" id="ARBA00022475"/>
    </source>
</evidence>